<dbReference type="InterPro" id="IPR015443">
    <property type="entry name" value="Aldose_1-epimerase"/>
</dbReference>
<dbReference type="UniPathway" id="UPA00242"/>
<dbReference type="InterPro" id="IPR008183">
    <property type="entry name" value="Aldose_1/G6P_1-epimerase"/>
</dbReference>
<dbReference type="EC" id="5.1.3.3" evidence="9"/>
<dbReference type="PIRSF" id="PIRSF005096">
    <property type="entry name" value="GALM"/>
    <property type="match status" value="1"/>
</dbReference>
<evidence type="ECO:0000256" key="8">
    <source>
        <dbReference type="ARBA" id="ARBA00023277"/>
    </source>
</evidence>
<keyword evidence="7 9" id="KW-0413">Isomerase</keyword>
<dbReference type="InterPro" id="IPR011013">
    <property type="entry name" value="Gal_mutarotase_sf_dom"/>
</dbReference>
<reference evidence="13 14" key="1">
    <citation type="submission" date="2016-06" db="EMBL/GenBank/DDBJ databases">
        <title>Three novel species with peptidoglycan cell walls form the new genus Lacunisphaera gen. nov. in the family Opitutaceae of the verrucomicrobial subdivision 4.</title>
        <authorList>
            <person name="Rast P."/>
            <person name="Gloeckner I."/>
            <person name="Jogler M."/>
            <person name="Boedeker C."/>
            <person name="Jeske O."/>
            <person name="Wiegand S."/>
            <person name="Reinhardt R."/>
            <person name="Schumann P."/>
            <person name="Rohde M."/>
            <person name="Spring S."/>
            <person name="Gloeckner F.O."/>
            <person name="Jogler C."/>
        </authorList>
    </citation>
    <scope>NUCLEOTIDE SEQUENCE [LARGE SCALE GENOMIC DNA]</scope>
    <source>
        <strain evidence="13 14">IG16b</strain>
    </source>
</reference>
<gene>
    <name evidence="13" type="primary">mro</name>
    <name evidence="13" type="ORF">Verru16b_00596</name>
</gene>
<evidence type="ECO:0000256" key="6">
    <source>
        <dbReference type="ARBA" id="ARBA00022553"/>
    </source>
</evidence>
<organism evidence="13 14">
    <name type="scientific">Lacunisphaera limnophila</name>
    <dbReference type="NCBI Taxonomy" id="1838286"/>
    <lineage>
        <taxon>Bacteria</taxon>
        <taxon>Pseudomonadati</taxon>
        <taxon>Verrucomicrobiota</taxon>
        <taxon>Opitutia</taxon>
        <taxon>Opitutales</taxon>
        <taxon>Opitutaceae</taxon>
        <taxon>Lacunisphaera</taxon>
    </lineage>
</organism>
<dbReference type="SUPFAM" id="SSF74650">
    <property type="entry name" value="Galactose mutarotase-like"/>
    <property type="match status" value="1"/>
</dbReference>
<dbReference type="STRING" id="1838286.Verru16b_00596"/>
<dbReference type="Pfam" id="PF01263">
    <property type="entry name" value="Aldose_epim"/>
    <property type="match status" value="1"/>
</dbReference>
<proteinExistence type="inferred from homology"/>
<dbReference type="InterPro" id="IPR014718">
    <property type="entry name" value="GH-type_carb-bd"/>
</dbReference>
<feature type="active site" description="Proton donor" evidence="10">
    <location>
        <position position="188"/>
    </location>
</feature>
<evidence type="ECO:0000313" key="13">
    <source>
        <dbReference type="EMBL" id="AOS43550.1"/>
    </source>
</evidence>
<comment type="similarity">
    <text evidence="3 9">Belongs to the aldose epimerase family.</text>
</comment>
<sequence length="360" mass="38840">MSSLPSITSAPFGPLADGRATTLYTLVNARGARADITDYGAIVVRLFMPDRAGRLDDIVLGYNSVTDYVRSSPYFGAIVGRFGNRIAHGRFTLDGQTYPLATNNTPGNLPCHLHGGNVGFDKVLWSATPAVVDGAPTLTLQYRSPDGEEGYPGNLDVTAVYTLGHDNSLRVDYRATTDRATPVNLTQHSYFNLQGEGRGDILDHQLQLHASHVTPVNAGLIPTGRIAPVAGTPFDFTTPQRIGDRVDAPDEQLQFAGGYDHNWVLDSQSGQLALAATASEPTSGRTMQVWTQEPGVQFYGGNFLDGSAVGKSGQPYGRRSGFCLETQHYPDSPNQPAFPSTILRPGQTYRTSTVFKFSAR</sequence>
<accession>A0A1D8ARP7</accession>
<evidence type="ECO:0000256" key="7">
    <source>
        <dbReference type="ARBA" id="ARBA00023235"/>
    </source>
</evidence>
<dbReference type="InterPro" id="IPR047215">
    <property type="entry name" value="Galactose_mutarotase-like"/>
</dbReference>
<keyword evidence="6" id="KW-0597">Phosphoprotein</keyword>
<dbReference type="GO" id="GO:0033499">
    <property type="term" value="P:galactose catabolic process via UDP-galactose, Leloir pathway"/>
    <property type="evidence" value="ECO:0007669"/>
    <property type="project" value="TreeGrafter"/>
</dbReference>
<comment type="catalytic activity">
    <reaction evidence="9">
        <text>alpha-D-glucose = beta-D-glucose</text>
        <dbReference type="Rhea" id="RHEA:10264"/>
        <dbReference type="ChEBI" id="CHEBI:15903"/>
        <dbReference type="ChEBI" id="CHEBI:17925"/>
        <dbReference type="EC" id="5.1.3.3"/>
    </reaction>
</comment>
<evidence type="ECO:0000256" key="12">
    <source>
        <dbReference type="PIRSR" id="PIRSR005096-3"/>
    </source>
</evidence>
<comment type="pathway">
    <text evidence="2 9">Carbohydrate metabolism; hexose metabolism.</text>
</comment>
<evidence type="ECO:0000256" key="10">
    <source>
        <dbReference type="PIRSR" id="PIRSR005096-1"/>
    </source>
</evidence>
<dbReference type="NCBIfam" id="NF008277">
    <property type="entry name" value="PRK11055.1"/>
    <property type="match status" value="1"/>
</dbReference>
<dbReference type="Gene3D" id="2.70.98.10">
    <property type="match status" value="1"/>
</dbReference>
<protein>
    <recommendedName>
        <fullName evidence="9">Aldose 1-epimerase</fullName>
        <ecNumber evidence="9">5.1.3.3</ecNumber>
    </recommendedName>
</protein>
<dbReference type="AlphaFoldDB" id="A0A1D8ARP7"/>
<dbReference type="RefSeq" id="WP_069960888.1">
    <property type="nucleotide sequence ID" value="NZ_CP016094.1"/>
</dbReference>
<evidence type="ECO:0000256" key="11">
    <source>
        <dbReference type="PIRSR" id="PIRSR005096-2"/>
    </source>
</evidence>
<dbReference type="GO" id="GO:0005737">
    <property type="term" value="C:cytoplasm"/>
    <property type="evidence" value="ECO:0007669"/>
    <property type="project" value="UniProtKB-SubCell"/>
</dbReference>
<feature type="binding site" evidence="12">
    <location>
        <begin position="188"/>
        <end position="190"/>
    </location>
    <ligand>
        <name>beta-D-galactose</name>
        <dbReference type="ChEBI" id="CHEBI:27667"/>
    </ligand>
</feature>
<evidence type="ECO:0000256" key="2">
    <source>
        <dbReference type="ARBA" id="ARBA00005028"/>
    </source>
</evidence>
<dbReference type="PANTHER" id="PTHR10091:SF0">
    <property type="entry name" value="GALACTOSE MUTAROTASE"/>
    <property type="match status" value="1"/>
</dbReference>
<evidence type="ECO:0000256" key="9">
    <source>
        <dbReference type="PIRNR" id="PIRNR005096"/>
    </source>
</evidence>
<name>A0A1D8ARP7_9BACT</name>
<evidence type="ECO:0000256" key="1">
    <source>
        <dbReference type="ARBA" id="ARBA00004496"/>
    </source>
</evidence>
<dbReference type="KEGG" id="obg:Verru16b_00596"/>
<dbReference type="PANTHER" id="PTHR10091">
    <property type="entry name" value="ALDOSE-1-EPIMERASE"/>
    <property type="match status" value="1"/>
</dbReference>
<evidence type="ECO:0000256" key="4">
    <source>
        <dbReference type="ARBA" id="ARBA00011245"/>
    </source>
</evidence>
<feature type="binding site" evidence="12">
    <location>
        <begin position="84"/>
        <end position="85"/>
    </location>
    <ligand>
        <name>beta-D-galactose</name>
        <dbReference type="ChEBI" id="CHEBI:27667"/>
    </ligand>
</feature>
<dbReference type="GO" id="GO:0006006">
    <property type="term" value="P:glucose metabolic process"/>
    <property type="evidence" value="ECO:0007669"/>
    <property type="project" value="TreeGrafter"/>
</dbReference>
<dbReference type="Proteomes" id="UP000095228">
    <property type="component" value="Chromosome"/>
</dbReference>
<comment type="subcellular location">
    <subcellularLocation>
        <location evidence="1">Cytoplasm</location>
    </subcellularLocation>
</comment>
<feature type="active site" description="Proton acceptor" evidence="10">
    <location>
        <position position="325"/>
    </location>
</feature>
<dbReference type="GO" id="GO:0004034">
    <property type="term" value="F:aldose 1-epimerase activity"/>
    <property type="evidence" value="ECO:0007669"/>
    <property type="project" value="UniProtKB-EC"/>
</dbReference>
<evidence type="ECO:0000313" key="14">
    <source>
        <dbReference type="Proteomes" id="UP000095228"/>
    </source>
</evidence>
<dbReference type="EMBL" id="CP016094">
    <property type="protein sequence ID" value="AOS43550.1"/>
    <property type="molecule type" value="Genomic_DNA"/>
</dbReference>
<dbReference type="CDD" id="cd09019">
    <property type="entry name" value="galactose_mutarotase_like"/>
    <property type="match status" value="1"/>
</dbReference>
<evidence type="ECO:0000256" key="3">
    <source>
        <dbReference type="ARBA" id="ARBA00006206"/>
    </source>
</evidence>
<evidence type="ECO:0000256" key="5">
    <source>
        <dbReference type="ARBA" id="ARBA00022490"/>
    </source>
</evidence>
<keyword evidence="14" id="KW-1185">Reference proteome</keyword>
<dbReference type="PATRIC" id="fig|1838286.3.peg.604"/>
<dbReference type="GO" id="GO:0030246">
    <property type="term" value="F:carbohydrate binding"/>
    <property type="evidence" value="ECO:0007669"/>
    <property type="project" value="InterPro"/>
</dbReference>
<comment type="subunit">
    <text evidence="4">Monomer.</text>
</comment>
<dbReference type="FunFam" id="2.70.98.10:FF:000003">
    <property type="entry name" value="Aldose 1-epimerase"/>
    <property type="match status" value="1"/>
</dbReference>
<keyword evidence="8 9" id="KW-0119">Carbohydrate metabolism</keyword>
<feature type="binding site" evidence="11">
    <location>
        <position position="260"/>
    </location>
    <ligand>
        <name>beta-D-galactose</name>
        <dbReference type="ChEBI" id="CHEBI:27667"/>
    </ligand>
</feature>
<dbReference type="OrthoDB" id="9779408at2"/>
<keyword evidence="5" id="KW-0963">Cytoplasm</keyword>